<dbReference type="SUPFAM" id="SSF56645">
    <property type="entry name" value="Acyl-CoA dehydrogenase NM domain-like"/>
    <property type="match status" value="1"/>
</dbReference>
<comment type="caution">
    <text evidence="2">The sequence shown here is derived from an EMBL/GenBank/DDBJ whole genome shotgun (WGS) entry which is preliminary data.</text>
</comment>
<gene>
    <name evidence="2" type="ORF">RM446_07105</name>
</gene>
<protein>
    <submittedName>
        <fullName evidence="2">Acyl-CoA dehydrogenase</fullName>
    </submittedName>
</protein>
<feature type="region of interest" description="Disordered" evidence="1">
    <location>
        <begin position="1"/>
        <end position="41"/>
    </location>
</feature>
<sequence length="359" mass="37171">MEHASSAGRPATTEPQAAHSSRRADTGRPAEGHEQDHRRGVADRLVREIGGGRLDLPLPGSGDTWRRWAALRDLGRRDLALARLAEGHCDAVAILAELGGPLPEPGSVWGVWAAHPPGPDLHAQPDAGAGWRLSGTKRFCSGARVCTHGLVSALVGDGERRLFAVPTDAAASDPGSWAAAGMAASDTLTLAFDGAPAAPVGPAGAYTERPGFHHGGIGVAACWYGGALAVVRPLADRVAADRADPHARAYFGGADRDLHAAEAVLAAAAREVDTDPRDRFGGARVRAMRARAVVVAACAEVLRSTREALGAGPLAADADYSRAAEDLAAYIHQHHGARDLAELGSAAAPRFEDAHARVA</sequence>
<dbReference type="RefSeq" id="WP_311544353.1">
    <property type="nucleotide sequence ID" value="NZ_JAVREK010000005.1"/>
</dbReference>
<dbReference type="EMBL" id="JAVREK010000005">
    <property type="protein sequence ID" value="MDT0301879.1"/>
    <property type="molecule type" value="Genomic_DNA"/>
</dbReference>
<dbReference type="Proteomes" id="UP001183226">
    <property type="component" value="Unassembled WGS sequence"/>
</dbReference>
<evidence type="ECO:0000256" key="1">
    <source>
        <dbReference type="SAM" id="MobiDB-lite"/>
    </source>
</evidence>
<dbReference type="InterPro" id="IPR046373">
    <property type="entry name" value="Acyl-CoA_Oxase/DH_mid-dom_sf"/>
</dbReference>
<name>A0ABU2KRG7_9ACTN</name>
<organism evidence="2 3">
    <name type="scientific">Streptomonospora wellingtoniae</name>
    <dbReference type="NCBI Taxonomy" id="3075544"/>
    <lineage>
        <taxon>Bacteria</taxon>
        <taxon>Bacillati</taxon>
        <taxon>Actinomycetota</taxon>
        <taxon>Actinomycetes</taxon>
        <taxon>Streptosporangiales</taxon>
        <taxon>Nocardiopsidaceae</taxon>
        <taxon>Streptomonospora</taxon>
    </lineage>
</organism>
<reference evidence="3" key="1">
    <citation type="submission" date="2023-07" db="EMBL/GenBank/DDBJ databases">
        <title>30 novel species of actinomycetes from the DSMZ collection.</title>
        <authorList>
            <person name="Nouioui I."/>
        </authorList>
    </citation>
    <scope>NUCLEOTIDE SEQUENCE [LARGE SCALE GENOMIC DNA]</scope>
    <source>
        <strain evidence="3">DSM 45055</strain>
    </source>
</reference>
<dbReference type="InterPro" id="IPR009100">
    <property type="entry name" value="AcylCoA_DH/oxidase_NM_dom_sf"/>
</dbReference>
<proteinExistence type="predicted"/>
<accession>A0ABU2KRG7</accession>
<evidence type="ECO:0000313" key="2">
    <source>
        <dbReference type="EMBL" id="MDT0301879.1"/>
    </source>
</evidence>
<keyword evidence="3" id="KW-1185">Reference proteome</keyword>
<evidence type="ECO:0000313" key="3">
    <source>
        <dbReference type="Proteomes" id="UP001183226"/>
    </source>
</evidence>
<feature type="compositionally biased region" description="Basic and acidic residues" evidence="1">
    <location>
        <begin position="22"/>
        <end position="41"/>
    </location>
</feature>
<dbReference type="Gene3D" id="2.40.110.10">
    <property type="entry name" value="Butyryl-CoA Dehydrogenase, subunit A, domain 2"/>
    <property type="match status" value="1"/>
</dbReference>